<dbReference type="AlphaFoldDB" id="A0A6A4LS40"/>
<reference evidence="1 2" key="1">
    <citation type="journal article" date="2019" name="Genome Biol. Evol.">
        <title>The Rhododendron genome and chromosomal organization provide insight into shared whole-genome duplications across the heath family (Ericaceae).</title>
        <authorList>
            <person name="Soza V.L."/>
            <person name="Lindsley D."/>
            <person name="Waalkes A."/>
            <person name="Ramage E."/>
            <person name="Patwardhan R.P."/>
            <person name="Burton J.N."/>
            <person name="Adey A."/>
            <person name="Kumar A."/>
            <person name="Qiu R."/>
            <person name="Shendure J."/>
            <person name="Hall B."/>
        </authorList>
    </citation>
    <scope>NUCLEOTIDE SEQUENCE [LARGE SCALE GENOMIC DNA]</scope>
    <source>
        <strain evidence="1">RSF 1966-606</strain>
    </source>
</reference>
<proteinExistence type="predicted"/>
<name>A0A6A4LS40_9ERIC</name>
<accession>A0A6A4LS40</accession>
<comment type="caution">
    <text evidence="1">The sequence shown here is derived from an EMBL/GenBank/DDBJ whole genome shotgun (WGS) entry which is preliminary data.</text>
</comment>
<dbReference type="EMBL" id="QEFC01001422">
    <property type="protein sequence ID" value="KAE9458239.1"/>
    <property type="molecule type" value="Genomic_DNA"/>
</dbReference>
<sequence length="72" mass="8124">MTGEEVVGRAGPKLVLFFFFRSNGNYPKLVRLLYFVGAGYICTAAINKWRDIQLKSFQLPEKPSNAVQKAVE</sequence>
<evidence type="ECO:0000313" key="2">
    <source>
        <dbReference type="Proteomes" id="UP000428333"/>
    </source>
</evidence>
<organism evidence="1 2">
    <name type="scientific">Rhododendron williamsianum</name>
    <dbReference type="NCBI Taxonomy" id="262921"/>
    <lineage>
        <taxon>Eukaryota</taxon>
        <taxon>Viridiplantae</taxon>
        <taxon>Streptophyta</taxon>
        <taxon>Embryophyta</taxon>
        <taxon>Tracheophyta</taxon>
        <taxon>Spermatophyta</taxon>
        <taxon>Magnoliopsida</taxon>
        <taxon>eudicotyledons</taxon>
        <taxon>Gunneridae</taxon>
        <taxon>Pentapetalae</taxon>
        <taxon>asterids</taxon>
        <taxon>Ericales</taxon>
        <taxon>Ericaceae</taxon>
        <taxon>Ericoideae</taxon>
        <taxon>Rhodoreae</taxon>
        <taxon>Rhododendron</taxon>
    </lineage>
</organism>
<dbReference type="OrthoDB" id="1854918at2759"/>
<evidence type="ECO:0000313" key="1">
    <source>
        <dbReference type="EMBL" id="KAE9458239.1"/>
    </source>
</evidence>
<feature type="non-terminal residue" evidence="1">
    <location>
        <position position="1"/>
    </location>
</feature>
<dbReference type="Proteomes" id="UP000428333">
    <property type="component" value="Linkage Group LG06"/>
</dbReference>
<keyword evidence="2" id="KW-1185">Reference proteome</keyword>
<protein>
    <submittedName>
        <fullName evidence="1">Uncharacterized protein</fullName>
    </submittedName>
</protein>
<gene>
    <name evidence="1" type="ORF">C3L33_09855</name>
</gene>